<proteinExistence type="predicted"/>
<feature type="signal peptide" evidence="4">
    <location>
        <begin position="1"/>
        <end position="23"/>
    </location>
</feature>
<keyword evidence="3" id="KW-0812">Transmembrane</keyword>
<evidence type="ECO:0000256" key="3">
    <source>
        <dbReference type="SAM" id="Phobius"/>
    </source>
</evidence>
<feature type="chain" id="PRO_5002934968" description="LRRNT domain-containing protein" evidence="4">
    <location>
        <begin position="24"/>
        <end position="301"/>
    </location>
</feature>
<keyword evidence="2 4" id="KW-0732">Signal</keyword>
<feature type="transmembrane region" description="Helical" evidence="3">
    <location>
        <begin position="143"/>
        <end position="165"/>
    </location>
</feature>
<name>C3ZLE8_BRAFL</name>
<evidence type="ECO:0000256" key="2">
    <source>
        <dbReference type="ARBA" id="ARBA00022729"/>
    </source>
</evidence>
<evidence type="ECO:0000259" key="5">
    <source>
        <dbReference type="SMART" id="SM00013"/>
    </source>
</evidence>
<keyword evidence="3" id="KW-1133">Transmembrane helix</keyword>
<dbReference type="SMART" id="SM00013">
    <property type="entry name" value="LRRNT"/>
    <property type="match status" value="1"/>
</dbReference>
<dbReference type="SUPFAM" id="SSF52058">
    <property type="entry name" value="L domain-like"/>
    <property type="match status" value="1"/>
</dbReference>
<dbReference type="Gene3D" id="3.80.10.10">
    <property type="entry name" value="Ribonuclease Inhibitor"/>
    <property type="match status" value="1"/>
</dbReference>
<dbReference type="InParanoid" id="C3ZLE8"/>
<sequence length="301" mass="32851">MMKAIVILCALLIVVCVATPAKSETLPKDCIQSKTTPSGNRLVLVTCTDRGLTSFPDDIPSDTYNLKLMDNKIRHVPHIPPLKNLRIFGLGRNLIETLSWSSLCNLSAGIAAFDNSAKHGGTSSAVDAEIEKRDEPAFGTVHIIIMISAGLLGLVFVACVIFKLIKHRRNLELRNRAANVLQHQNTVPFQNPVYGHASDSADPTGPTLAIELSQLVPPIQNVSYHHNNPARLQTSTNIELSQLVPPIANSLYCSDNPATMPNQPHLQNPLPPIQNVCYHSNKSGGLPTEAQKPEHTYNYIP</sequence>
<dbReference type="EMBL" id="GG666641">
    <property type="protein sequence ID" value="EEN46585.1"/>
    <property type="molecule type" value="Genomic_DNA"/>
</dbReference>
<dbReference type="InterPro" id="IPR032675">
    <property type="entry name" value="LRR_dom_sf"/>
</dbReference>
<keyword evidence="3" id="KW-0472">Membrane</keyword>
<accession>C3ZLE8</accession>
<evidence type="ECO:0000256" key="4">
    <source>
        <dbReference type="SAM" id="SignalP"/>
    </source>
</evidence>
<feature type="domain" description="LRRNT" evidence="5">
    <location>
        <begin position="29"/>
        <end position="65"/>
    </location>
</feature>
<dbReference type="InterPro" id="IPR000372">
    <property type="entry name" value="LRRNT"/>
</dbReference>
<evidence type="ECO:0000313" key="6">
    <source>
        <dbReference type="EMBL" id="EEN46585.1"/>
    </source>
</evidence>
<gene>
    <name evidence="6" type="ORF">BRAFLDRAFT_83791</name>
</gene>
<reference evidence="6" key="1">
    <citation type="journal article" date="2008" name="Nature">
        <title>The amphioxus genome and the evolution of the chordate karyotype.</title>
        <authorList>
            <consortium name="US DOE Joint Genome Institute (JGI-PGF)"/>
            <person name="Putnam N.H."/>
            <person name="Butts T."/>
            <person name="Ferrier D.E.K."/>
            <person name="Furlong R.F."/>
            <person name="Hellsten U."/>
            <person name="Kawashima T."/>
            <person name="Robinson-Rechavi M."/>
            <person name="Shoguchi E."/>
            <person name="Terry A."/>
            <person name="Yu J.-K."/>
            <person name="Benito-Gutierrez E.L."/>
            <person name="Dubchak I."/>
            <person name="Garcia-Fernandez J."/>
            <person name="Gibson-Brown J.J."/>
            <person name="Grigoriev I.V."/>
            <person name="Horton A.C."/>
            <person name="de Jong P.J."/>
            <person name="Jurka J."/>
            <person name="Kapitonov V.V."/>
            <person name="Kohara Y."/>
            <person name="Kuroki Y."/>
            <person name="Lindquist E."/>
            <person name="Lucas S."/>
            <person name="Osoegawa K."/>
            <person name="Pennacchio L.A."/>
            <person name="Salamov A.A."/>
            <person name="Satou Y."/>
            <person name="Sauka-Spengler T."/>
            <person name="Schmutz J."/>
            <person name="Shin-I T."/>
            <person name="Toyoda A."/>
            <person name="Bronner-Fraser M."/>
            <person name="Fujiyama A."/>
            <person name="Holland L.Z."/>
            <person name="Holland P.W.H."/>
            <person name="Satoh N."/>
            <person name="Rokhsar D.S."/>
        </authorList>
    </citation>
    <scope>NUCLEOTIDE SEQUENCE [LARGE SCALE GENOMIC DNA]</scope>
    <source>
        <strain evidence="6">S238N-H82</strain>
        <tissue evidence="6">Testes</tissue>
    </source>
</reference>
<evidence type="ECO:0000256" key="1">
    <source>
        <dbReference type="ARBA" id="ARBA00022614"/>
    </source>
</evidence>
<keyword evidence="1" id="KW-0433">Leucine-rich repeat</keyword>
<protein>
    <recommendedName>
        <fullName evidence="5">LRRNT domain-containing protein</fullName>
    </recommendedName>
</protein>
<organism>
    <name type="scientific">Branchiostoma floridae</name>
    <name type="common">Florida lancelet</name>
    <name type="synonym">Amphioxus</name>
    <dbReference type="NCBI Taxonomy" id="7739"/>
    <lineage>
        <taxon>Eukaryota</taxon>
        <taxon>Metazoa</taxon>
        <taxon>Chordata</taxon>
        <taxon>Cephalochordata</taxon>
        <taxon>Leptocardii</taxon>
        <taxon>Amphioxiformes</taxon>
        <taxon>Branchiostomatidae</taxon>
        <taxon>Branchiostoma</taxon>
    </lineage>
</organism>
<dbReference type="AlphaFoldDB" id="C3ZLE8"/>